<gene>
    <name evidence="1" type="ORF">M911_06180</name>
</gene>
<dbReference type="InterPro" id="IPR010342">
    <property type="entry name" value="DUF938"/>
</dbReference>
<reference evidence="1 2" key="1">
    <citation type="journal article" date="2014" name="J Genomics">
        <title>Draft Genome Sequence of the Extremely Halophilic Phototrophic Purple Sulfur Bacterium Halorhodospira halochloris.</title>
        <authorList>
            <person name="Singh K.S."/>
            <person name="Kirksey J."/>
            <person name="Hoff W.D."/>
            <person name="Deole R."/>
        </authorList>
    </citation>
    <scope>NUCLEOTIDE SEQUENCE [LARGE SCALE GENOMIC DNA]</scope>
    <source>
        <strain evidence="1 2">A</strain>
    </source>
</reference>
<reference evidence="2" key="2">
    <citation type="submission" date="2014-02" db="EMBL/GenBank/DDBJ databases">
        <title>Draft Genome Sequence of extremely halophilic bacteria Halorhodospira halochloris.</title>
        <authorList>
            <person name="Singh K.S."/>
        </authorList>
    </citation>
    <scope>NUCLEOTIDE SEQUENCE [LARGE SCALE GENOMIC DNA]</scope>
    <source>
        <strain evidence="2">A</strain>
    </source>
</reference>
<name>W8KI15_9GAMM</name>
<dbReference type="PANTHER" id="PTHR20974:SF0">
    <property type="entry name" value="UPF0585 PROTEIN CG18661"/>
    <property type="match status" value="1"/>
</dbReference>
<dbReference type="KEGG" id="hhc:M911_06180"/>
<keyword evidence="1" id="KW-0808">Transferase</keyword>
<dbReference type="PANTHER" id="PTHR20974">
    <property type="entry name" value="UPF0585 PROTEIN CG18661"/>
    <property type="match status" value="1"/>
</dbReference>
<dbReference type="RefSeq" id="WP_025281220.1">
    <property type="nucleotide sequence ID" value="NZ_CP007268.1"/>
</dbReference>
<dbReference type="SUPFAM" id="SSF53335">
    <property type="entry name" value="S-adenosyl-L-methionine-dependent methyltransferases"/>
    <property type="match status" value="1"/>
</dbReference>
<protein>
    <submittedName>
        <fullName evidence="1">SAM-dependent methyltransferase</fullName>
    </submittedName>
</protein>
<keyword evidence="1" id="KW-0489">Methyltransferase</keyword>
<dbReference type="AlphaFoldDB" id="W8KI15"/>
<sequence>MSANARLDSPSYHENITPILDVLRDAFAGLGGHHALEVGSGTGQHVVDFARAFPDITWWPTDLDPHHLSSIAAWREGASLPNLQAPVRLDAGQADWGLGQSDRPPADGFAAMVCINVTHISPWATTEGLMKGAGQYLTPGGLLYLYGPYSRDRKHTAPSNQRFDQYLRTQNPEWGVRDIADIETLGREHGLSLQSVIDMPVNNFSIILERMPADRA</sequence>
<organism evidence="1 2">
    <name type="scientific">Ectothiorhodospira haloalkaliphila</name>
    <dbReference type="NCBI Taxonomy" id="421628"/>
    <lineage>
        <taxon>Bacteria</taxon>
        <taxon>Pseudomonadati</taxon>
        <taxon>Pseudomonadota</taxon>
        <taxon>Gammaproteobacteria</taxon>
        <taxon>Chromatiales</taxon>
        <taxon>Ectothiorhodospiraceae</taxon>
        <taxon>Ectothiorhodospira</taxon>
    </lineage>
</organism>
<dbReference type="PATRIC" id="fig|1354791.3.peg.1670"/>
<accession>W8KI15</accession>
<dbReference type="GO" id="GO:0008168">
    <property type="term" value="F:methyltransferase activity"/>
    <property type="evidence" value="ECO:0007669"/>
    <property type="project" value="UniProtKB-KW"/>
</dbReference>
<dbReference type="EMBL" id="CP007268">
    <property type="protein sequence ID" value="AHK78823.1"/>
    <property type="molecule type" value="Genomic_DNA"/>
</dbReference>
<proteinExistence type="predicted"/>
<dbReference type="Pfam" id="PF06080">
    <property type="entry name" value="DUF938"/>
    <property type="match status" value="1"/>
</dbReference>
<dbReference type="GO" id="GO:0032259">
    <property type="term" value="P:methylation"/>
    <property type="evidence" value="ECO:0007669"/>
    <property type="project" value="UniProtKB-KW"/>
</dbReference>
<dbReference type="HOGENOM" id="CLU_067698_2_0_6"/>
<dbReference type="Proteomes" id="UP000019442">
    <property type="component" value="Chromosome"/>
</dbReference>
<evidence type="ECO:0000313" key="1">
    <source>
        <dbReference type="EMBL" id="AHK78823.1"/>
    </source>
</evidence>
<dbReference type="OrthoDB" id="5563826at2"/>
<dbReference type="InterPro" id="IPR029063">
    <property type="entry name" value="SAM-dependent_MTases_sf"/>
</dbReference>
<keyword evidence="2" id="KW-1185">Reference proteome</keyword>
<dbReference type="Gene3D" id="3.40.50.150">
    <property type="entry name" value="Vaccinia Virus protein VP39"/>
    <property type="match status" value="1"/>
</dbReference>
<evidence type="ECO:0000313" key="2">
    <source>
        <dbReference type="Proteomes" id="UP000019442"/>
    </source>
</evidence>